<keyword evidence="2" id="KW-1185">Reference proteome</keyword>
<dbReference type="Proteomes" id="UP000249390">
    <property type="component" value="Unassembled WGS sequence"/>
</dbReference>
<reference evidence="1 2" key="1">
    <citation type="submission" date="2018-06" db="EMBL/GenBank/DDBJ databases">
        <title>The Genome of Cuscuta australis (Dodder) Provides Insight into the Evolution of Plant Parasitism.</title>
        <authorList>
            <person name="Liu H."/>
        </authorList>
    </citation>
    <scope>NUCLEOTIDE SEQUENCE [LARGE SCALE GENOMIC DNA]</scope>
    <source>
        <strain evidence="2">cv. Yunnan</strain>
        <tissue evidence="1">Vines</tissue>
    </source>
</reference>
<proteinExistence type="predicted"/>
<dbReference type="EMBL" id="NQVE01000110">
    <property type="protein sequence ID" value="RAL47812.1"/>
    <property type="molecule type" value="Genomic_DNA"/>
</dbReference>
<comment type="caution">
    <text evidence="1">The sequence shown here is derived from an EMBL/GenBank/DDBJ whole genome shotgun (WGS) entry which is preliminary data.</text>
</comment>
<evidence type="ECO:0000313" key="1">
    <source>
        <dbReference type="EMBL" id="RAL47812.1"/>
    </source>
</evidence>
<organism evidence="1 2">
    <name type="scientific">Cuscuta australis</name>
    <dbReference type="NCBI Taxonomy" id="267555"/>
    <lineage>
        <taxon>Eukaryota</taxon>
        <taxon>Viridiplantae</taxon>
        <taxon>Streptophyta</taxon>
        <taxon>Embryophyta</taxon>
        <taxon>Tracheophyta</taxon>
        <taxon>Spermatophyta</taxon>
        <taxon>Magnoliopsida</taxon>
        <taxon>eudicotyledons</taxon>
        <taxon>Gunneridae</taxon>
        <taxon>Pentapetalae</taxon>
        <taxon>asterids</taxon>
        <taxon>lamiids</taxon>
        <taxon>Solanales</taxon>
        <taxon>Convolvulaceae</taxon>
        <taxon>Cuscuteae</taxon>
        <taxon>Cuscuta</taxon>
        <taxon>Cuscuta subgen. Grammica</taxon>
        <taxon>Cuscuta sect. Cleistogrammica</taxon>
    </lineage>
</organism>
<evidence type="ECO:0000313" key="2">
    <source>
        <dbReference type="Proteomes" id="UP000249390"/>
    </source>
</evidence>
<accession>A0A328DQ90</accession>
<protein>
    <submittedName>
        <fullName evidence="1">Uncharacterized protein</fullName>
    </submittedName>
</protein>
<dbReference type="AlphaFoldDB" id="A0A328DQ90"/>
<sequence>MWSAMAFQIPLEGTNLESLPMTGSTTGRVSTSGVGGDGLLDPLIRKVTKTVQSQALDTVPVLTTVPQAPIQPQNLELATNTQHLEGRAAHIGENEDDMMVEEDNSLILATTSPTSEYRPAAFHGGPVPTPRPLGYTLGMWKYQREFFCTKLGLPFTWTP</sequence>
<gene>
    <name evidence="1" type="ORF">DM860_011397</name>
</gene>
<name>A0A328DQ90_9ASTE</name>